<proteinExistence type="predicted"/>
<comment type="caution">
    <text evidence="1">The sequence shown here is derived from an EMBL/GenBank/DDBJ whole genome shotgun (WGS) entry which is preliminary data.</text>
</comment>
<keyword evidence="2" id="KW-1185">Reference proteome</keyword>
<organism evidence="1 2">
    <name type="scientific">Rhodocollybia butyracea</name>
    <dbReference type="NCBI Taxonomy" id="206335"/>
    <lineage>
        <taxon>Eukaryota</taxon>
        <taxon>Fungi</taxon>
        <taxon>Dikarya</taxon>
        <taxon>Basidiomycota</taxon>
        <taxon>Agaricomycotina</taxon>
        <taxon>Agaricomycetes</taxon>
        <taxon>Agaricomycetidae</taxon>
        <taxon>Agaricales</taxon>
        <taxon>Marasmiineae</taxon>
        <taxon>Omphalotaceae</taxon>
        <taxon>Rhodocollybia</taxon>
    </lineage>
</organism>
<evidence type="ECO:0008006" key="3">
    <source>
        <dbReference type="Google" id="ProtNLM"/>
    </source>
</evidence>
<gene>
    <name evidence="1" type="ORF">BDP27DRAFT_1333403</name>
</gene>
<dbReference type="OrthoDB" id="3250044at2759"/>
<dbReference type="AlphaFoldDB" id="A0A9P5PJM1"/>
<accession>A0A9P5PJM1</accession>
<protein>
    <recommendedName>
        <fullName evidence="3">Aminoglycoside phosphotransferase domain-containing protein</fullName>
    </recommendedName>
</protein>
<reference evidence="1" key="1">
    <citation type="submission" date="2020-11" db="EMBL/GenBank/DDBJ databases">
        <authorList>
            <consortium name="DOE Joint Genome Institute"/>
            <person name="Ahrendt S."/>
            <person name="Riley R."/>
            <person name="Andreopoulos W."/>
            <person name="Labutti K."/>
            <person name="Pangilinan J."/>
            <person name="Ruiz-Duenas F.J."/>
            <person name="Barrasa J.M."/>
            <person name="Sanchez-Garcia M."/>
            <person name="Camarero S."/>
            <person name="Miyauchi S."/>
            <person name="Serrano A."/>
            <person name="Linde D."/>
            <person name="Babiker R."/>
            <person name="Drula E."/>
            <person name="Ayuso-Fernandez I."/>
            <person name="Pacheco R."/>
            <person name="Padilla G."/>
            <person name="Ferreira P."/>
            <person name="Barriuso J."/>
            <person name="Kellner H."/>
            <person name="Castanera R."/>
            <person name="Alfaro M."/>
            <person name="Ramirez L."/>
            <person name="Pisabarro A.G."/>
            <person name="Kuo A."/>
            <person name="Tritt A."/>
            <person name="Lipzen A."/>
            <person name="He G."/>
            <person name="Yan M."/>
            <person name="Ng V."/>
            <person name="Cullen D."/>
            <person name="Martin F."/>
            <person name="Rosso M.-N."/>
            <person name="Henrissat B."/>
            <person name="Hibbett D."/>
            <person name="Martinez A.T."/>
            <person name="Grigoriev I.V."/>
        </authorList>
    </citation>
    <scope>NUCLEOTIDE SEQUENCE</scope>
    <source>
        <strain evidence="1">AH 40177</strain>
    </source>
</reference>
<sequence length="282" mass="31161">MSLENPFVAFEQAIIAACAKHEEDNHRQPGYRRLIHFNDYIVKFGDSWCFSSEVRMHNHFSKVTANELATPRVPLIHYSFENEHLRYAIIEPIQTIQVAEDIFIQKVADAVSWMRDQACPVGVALGPLGSGPIYHEIFKTKYAPLPFTSVVALEKYLNKAVSILLRRQGQGVANISISGERLVLTQSDMHPSNFGIDVTGRVVIFDFGEIGWLPESLANYTLLSTGEFISKVAAHVFGDHLDSSNLVSLGAVKAILGLAARATLGLDKDGNPVRARLSNVNS</sequence>
<name>A0A9P5PJM1_9AGAR</name>
<dbReference type="EMBL" id="JADNRY010000121">
    <property type="protein sequence ID" value="KAF9064541.1"/>
    <property type="molecule type" value="Genomic_DNA"/>
</dbReference>
<dbReference type="InterPro" id="IPR011009">
    <property type="entry name" value="Kinase-like_dom_sf"/>
</dbReference>
<dbReference type="Proteomes" id="UP000772434">
    <property type="component" value="Unassembled WGS sequence"/>
</dbReference>
<dbReference type="SUPFAM" id="SSF56112">
    <property type="entry name" value="Protein kinase-like (PK-like)"/>
    <property type="match status" value="1"/>
</dbReference>
<evidence type="ECO:0000313" key="1">
    <source>
        <dbReference type="EMBL" id="KAF9064541.1"/>
    </source>
</evidence>
<evidence type="ECO:0000313" key="2">
    <source>
        <dbReference type="Proteomes" id="UP000772434"/>
    </source>
</evidence>